<gene>
    <name evidence="2" type="ordered locus">Halha_1137</name>
</gene>
<accession>L0K7T2</accession>
<dbReference type="HOGENOM" id="CLU_157896_2_1_9"/>
<organism evidence="2 3">
    <name type="scientific">Halobacteroides halobius (strain ATCC 35273 / DSM 5150 / MD-1)</name>
    <dbReference type="NCBI Taxonomy" id="748449"/>
    <lineage>
        <taxon>Bacteria</taxon>
        <taxon>Bacillati</taxon>
        <taxon>Bacillota</taxon>
        <taxon>Clostridia</taxon>
        <taxon>Halanaerobiales</taxon>
        <taxon>Halobacteroidaceae</taxon>
        <taxon>Halobacteroides</taxon>
    </lineage>
</organism>
<dbReference type="KEGG" id="hhl:Halha_1137"/>
<proteinExistence type="predicted"/>
<evidence type="ECO:0000256" key="1">
    <source>
        <dbReference type="SAM" id="Phobius"/>
    </source>
</evidence>
<dbReference type="OrthoDB" id="9811308at2"/>
<feature type="transmembrane region" description="Helical" evidence="1">
    <location>
        <begin position="68"/>
        <end position="96"/>
    </location>
</feature>
<evidence type="ECO:0000313" key="2">
    <source>
        <dbReference type="EMBL" id="AGB41086.1"/>
    </source>
</evidence>
<dbReference type="RefSeq" id="WP_015326811.1">
    <property type="nucleotide sequence ID" value="NC_019978.1"/>
</dbReference>
<feature type="transmembrane region" description="Helical" evidence="1">
    <location>
        <begin position="38"/>
        <end position="56"/>
    </location>
</feature>
<dbReference type="AlphaFoldDB" id="L0K7T2"/>
<dbReference type="EMBL" id="CP003359">
    <property type="protein sequence ID" value="AGB41086.1"/>
    <property type="molecule type" value="Genomic_DNA"/>
</dbReference>
<dbReference type="STRING" id="748449.Halha_1137"/>
<dbReference type="InterPro" id="IPR008407">
    <property type="entry name" value="Brnchd-chn_aa_trnsp_AzlD"/>
</dbReference>
<keyword evidence="1" id="KW-0472">Membrane</keyword>
<reference evidence="3" key="1">
    <citation type="submission" date="2012-02" db="EMBL/GenBank/DDBJ databases">
        <title>The complete genome of Halobacteroides halobius DSM 5150.</title>
        <authorList>
            <person name="Lucas S."/>
            <person name="Copeland A."/>
            <person name="Lapidus A."/>
            <person name="Glavina del Rio T."/>
            <person name="Dalin E."/>
            <person name="Tice H."/>
            <person name="Bruce D."/>
            <person name="Goodwin L."/>
            <person name="Pitluck S."/>
            <person name="Peters L."/>
            <person name="Mikhailova N."/>
            <person name="Gu W."/>
            <person name="Kyrpides N."/>
            <person name="Mavromatis K."/>
            <person name="Ivanova N."/>
            <person name="Brettin T."/>
            <person name="Detter J.C."/>
            <person name="Han C."/>
            <person name="Larimer F."/>
            <person name="Land M."/>
            <person name="Hauser L."/>
            <person name="Markowitz V."/>
            <person name="Cheng J.-F."/>
            <person name="Hugenholtz P."/>
            <person name="Woyke T."/>
            <person name="Wu D."/>
            <person name="Tindall B."/>
            <person name="Pomrenke H."/>
            <person name="Brambilla E."/>
            <person name="Klenk H.-P."/>
            <person name="Eisen J.A."/>
        </authorList>
    </citation>
    <scope>NUCLEOTIDE SEQUENCE [LARGE SCALE GENOMIC DNA]</scope>
    <source>
        <strain evidence="3">ATCC 35273 / DSM 5150 / MD-1</strain>
    </source>
</reference>
<keyword evidence="1" id="KW-0812">Transmembrane</keyword>
<dbReference type="Proteomes" id="UP000010880">
    <property type="component" value="Chromosome"/>
</dbReference>
<protein>
    <submittedName>
        <fullName evidence="2">Putative membrane protein</fullName>
    </submittedName>
</protein>
<dbReference type="eggNOG" id="COG4392">
    <property type="taxonomic scope" value="Bacteria"/>
</dbReference>
<dbReference type="Pfam" id="PF05437">
    <property type="entry name" value="AzlD"/>
    <property type="match status" value="1"/>
</dbReference>
<evidence type="ECO:0000313" key="3">
    <source>
        <dbReference type="Proteomes" id="UP000010880"/>
    </source>
</evidence>
<keyword evidence="3" id="KW-1185">Reference proteome</keyword>
<name>L0K7T2_HALHC</name>
<keyword evidence="1" id="KW-1133">Transmembrane helix</keyword>
<feature type="transmembrane region" description="Helical" evidence="1">
    <location>
        <begin position="6"/>
        <end position="26"/>
    </location>
</feature>
<sequence>MSYLILLIVAMGIVTYLPRMIPLALLKNIKLPPFLKRVLEFIPFAALSALIFPGILNSTNSQTSAIVGGLISVLLALFEVHLLLIVGGGILGVYLWQII</sequence>